<dbReference type="InterPro" id="IPR029063">
    <property type="entry name" value="SAM-dependent_MTases_sf"/>
</dbReference>
<dbReference type="InterPro" id="IPR035094">
    <property type="entry name" value="EgtD"/>
</dbReference>
<dbReference type="InterPro" id="IPR051128">
    <property type="entry name" value="EgtD_Methyltrsf_superfamily"/>
</dbReference>
<reference evidence="4" key="1">
    <citation type="submission" date="2021-11" db="EMBL/GenBank/DDBJ databases">
        <title>Streptomyces corallinus and Kineosporia corallina sp. nov., two new coral-derived marine actinobacteria.</title>
        <authorList>
            <person name="Buangrab K."/>
            <person name="Sutthacheep M."/>
            <person name="Yeemin T."/>
            <person name="Harunari E."/>
            <person name="Igarashi Y."/>
            <person name="Sripreechasak P."/>
            <person name="Kanchanasin P."/>
            <person name="Tanasupawat S."/>
            <person name="Phongsopitanun W."/>
        </authorList>
    </citation>
    <scope>NUCLEOTIDE SEQUENCE</scope>
    <source>
        <strain evidence="4">JCM 31032</strain>
    </source>
</reference>
<dbReference type="GO" id="GO:0052706">
    <property type="term" value="F:L-histidine N(alpha)-methyltransferase activity"/>
    <property type="evidence" value="ECO:0007669"/>
    <property type="project" value="UniProtKB-EC"/>
</dbReference>
<dbReference type="PANTHER" id="PTHR43397">
    <property type="entry name" value="ERGOTHIONEINE BIOSYNTHESIS PROTEIN 1"/>
    <property type="match status" value="1"/>
</dbReference>
<sequence>MEKDHMAYRFTDLLPEDFSDSALRRDVLDGLVDRPKTLPPKWFYDKTGSELFEEITRLPEYYPTRSERAILQANAAGIVSGSGARHLIELGSGSSEKTRVLLDQRPGPGSVYTALDVSESALRQAAEALAVTYPDLVVQAVRADFEQHLATVLGDPLTGRGEGGRLVAFLGGTIGNLEPQERSVLLAGVRAGLDPGDAFLLGADLVKSPQVLLPAYDDAAGVTAAFNLNLLQVLNRRLGADFDASEFAHRAVWNSGQARIEMRLRASRRTSVRFADLDLAVEFGEGEEMRTEISSKFTAERLEEELGQAGFGPDGWWTDPEGRYSLSLWRPV</sequence>
<evidence type="ECO:0000313" key="5">
    <source>
        <dbReference type="Proteomes" id="UP001138997"/>
    </source>
</evidence>
<dbReference type="PANTHER" id="PTHR43397:SF1">
    <property type="entry name" value="ERGOTHIONEINE BIOSYNTHESIS PROTEIN 1"/>
    <property type="match status" value="1"/>
</dbReference>
<dbReference type="GO" id="GO:0032259">
    <property type="term" value="P:methylation"/>
    <property type="evidence" value="ECO:0007669"/>
    <property type="project" value="UniProtKB-KW"/>
</dbReference>
<keyword evidence="1 4" id="KW-0489">Methyltransferase</keyword>
<dbReference type="EMBL" id="JAJOMB010000001">
    <property type="protein sequence ID" value="MCD5309324.1"/>
    <property type="molecule type" value="Genomic_DNA"/>
</dbReference>
<dbReference type="SUPFAM" id="SSF53335">
    <property type="entry name" value="S-adenosyl-L-methionine-dependent methyltransferases"/>
    <property type="match status" value="1"/>
</dbReference>
<dbReference type="InterPro" id="IPR017804">
    <property type="entry name" value="MeTrfase_EgtD-like"/>
</dbReference>
<dbReference type="NCBIfam" id="TIGR03438">
    <property type="entry name" value="egtD_ergothio"/>
    <property type="match status" value="1"/>
</dbReference>
<evidence type="ECO:0000313" key="4">
    <source>
        <dbReference type="EMBL" id="MCD5309324.1"/>
    </source>
</evidence>
<dbReference type="Gene3D" id="3.40.50.150">
    <property type="entry name" value="Vaccinia Virus protein VP39"/>
    <property type="match status" value="1"/>
</dbReference>
<protein>
    <submittedName>
        <fullName evidence="4">L-histidine N(Alpha)-methyltransferase</fullName>
        <ecNumber evidence="4">2.1.1.44</ecNumber>
    </submittedName>
</protein>
<dbReference type="EC" id="2.1.1.44" evidence="4"/>
<organism evidence="4 5">
    <name type="scientific">Kineosporia babensis</name>
    <dbReference type="NCBI Taxonomy" id="499548"/>
    <lineage>
        <taxon>Bacteria</taxon>
        <taxon>Bacillati</taxon>
        <taxon>Actinomycetota</taxon>
        <taxon>Actinomycetes</taxon>
        <taxon>Kineosporiales</taxon>
        <taxon>Kineosporiaceae</taxon>
        <taxon>Kineosporia</taxon>
    </lineage>
</organism>
<dbReference type="Pfam" id="PF10017">
    <property type="entry name" value="Methyltransf_33"/>
    <property type="match status" value="1"/>
</dbReference>
<proteinExistence type="predicted"/>
<keyword evidence="2 4" id="KW-0808">Transferase</keyword>
<dbReference type="PIRSF" id="PIRSF018005">
    <property type="entry name" value="UCP018005"/>
    <property type="match status" value="1"/>
</dbReference>
<accession>A0A9X1SR79</accession>
<name>A0A9X1SR79_9ACTN</name>
<evidence type="ECO:0000256" key="2">
    <source>
        <dbReference type="ARBA" id="ARBA00022679"/>
    </source>
</evidence>
<keyword evidence="5" id="KW-1185">Reference proteome</keyword>
<dbReference type="Proteomes" id="UP001138997">
    <property type="component" value="Unassembled WGS sequence"/>
</dbReference>
<dbReference type="InterPro" id="IPR019257">
    <property type="entry name" value="MeTrfase_dom"/>
</dbReference>
<comment type="caution">
    <text evidence="4">The sequence shown here is derived from an EMBL/GenBank/DDBJ whole genome shotgun (WGS) entry which is preliminary data.</text>
</comment>
<dbReference type="AlphaFoldDB" id="A0A9X1SR79"/>
<feature type="domain" description="Histidine-specific methyltransferase SAM-dependent" evidence="3">
    <location>
        <begin position="24"/>
        <end position="330"/>
    </location>
</feature>
<gene>
    <name evidence="4" type="primary">egtD</name>
    <name evidence="4" type="ORF">LR394_00320</name>
</gene>
<evidence type="ECO:0000259" key="3">
    <source>
        <dbReference type="Pfam" id="PF10017"/>
    </source>
</evidence>
<evidence type="ECO:0000256" key="1">
    <source>
        <dbReference type="ARBA" id="ARBA00022603"/>
    </source>
</evidence>